<dbReference type="UniPathway" id="UPA00074">
    <property type="reaction ID" value="UER00126"/>
</dbReference>
<dbReference type="AlphaFoldDB" id="A0A060UU72"/>
<comment type="similarity">
    <text evidence="4 6">Belongs to the GART family.</text>
</comment>
<sequence>MVREYAFLTKRLVVLVSGRGSNLQSILAACRSGQIPDTQVVAVISNRPAARALELAMAAGIPALTVDHRDYGSRTDFDAALQQQIDEYAPDIVALAGFMRQLTPTFVQRYEGKLLNVHPSLLPAFPGLHTHAQALQQGVCWHGASVHFVTAKLDAGPIIIQAAVAVLPTDDEQSLATRVLDAEHRIYPQALAWLVSGRVTYAAGRTQWRDPPQTATRTAIAPSLESSP</sequence>
<dbReference type="HAMAP" id="MF_01930">
    <property type="entry name" value="PurN"/>
    <property type="match status" value="1"/>
</dbReference>
<dbReference type="Pfam" id="PF00551">
    <property type="entry name" value="Formyl_trans_N"/>
    <property type="match status" value="1"/>
</dbReference>
<gene>
    <name evidence="6 9" type="primary">purN</name>
    <name evidence="9" type="ORF">AFERRI_40056</name>
</gene>
<reference evidence="9" key="2">
    <citation type="submission" date="2014-07" db="EMBL/GenBank/DDBJ databases">
        <title>Initial genome analysis of the psychrotolerant acidophile Acidithiobacillus ferrivorans CF27: insights into iron and sulfur oxidation pathways and into biofilm formation.</title>
        <authorList>
            <person name="Talla E."/>
            <person name="Hedrich S."/>
            <person name="Mangenot S."/>
            <person name="Ji B."/>
            <person name="Johnson D.B."/>
            <person name="Barbe V."/>
            <person name="Bonnefoy V."/>
        </authorList>
    </citation>
    <scope>NUCLEOTIDE SEQUENCE [LARGE SCALE GENOMIC DNA]</scope>
    <source>
        <strain evidence="9">CF27</strain>
    </source>
</reference>
<feature type="active site" description="Proton donor" evidence="6">
    <location>
        <position position="118"/>
    </location>
</feature>
<dbReference type="NCBIfam" id="TIGR00639">
    <property type="entry name" value="PurN"/>
    <property type="match status" value="1"/>
</dbReference>
<comment type="pathway">
    <text evidence="1 6">Purine metabolism; IMP biosynthesis via de novo pathway; N(2)-formyl-N(1)-(5-phospho-D-ribosyl)glycinamide from N(1)-(5-phospho-D-ribosyl)glycinamide (10-formyl THF route): step 1/1.</text>
</comment>
<dbReference type="PROSITE" id="PS51257">
    <property type="entry name" value="PROKAR_LIPOPROTEIN"/>
    <property type="match status" value="1"/>
</dbReference>
<dbReference type="PANTHER" id="PTHR43369:SF2">
    <property type="entry name" value="PHOSPHORIBOSYLGLYCINAMIDE FORMYLTRANSFERASE"/>
    <property type="match status" value="1"/>
</dbReference>
<evidence type="ECO:0000256" key="3">
    <source>
        <dbReference type="ARBA" id="ARBA00022755"/>
    </source>
</evidence>
<dbReference type="InterPro" id="IPR036477">
    <property type="entry name" value="Formyl_transf_N_sf"/>
</dbReference>
<comment type="catalytic activity">
    <reaction evidence="5 6">
        <text>N(1)-(5-phospho-beta-D-ribosyl)glycinamide + (6R)-10-formyltetrahydrofolate = N(2)-formyl-N(1)-(5-phospho-beta-D-ribosyl)glycinamide + (6S)-5,6,7,8-tetrahydrofolate + H(+)</text>
        <dbReference type="Rhea" id="RHEA:15053"/>
        <dbReference type="ChEBI" id="CHEBI:15378"/>
        <dbReference type="ChEBI" id="CHEBI:57453"/>
        <dbReference type="ChEBI" id="CHEBI:143788"/>
        <dbReference type="ChEBI" id="CHEBI:147286"/>
        <dbReference type="ChEBI" id="CHEBI:195366"/>
        <dbReference type="EC" id="2.1.2.2"/>
    </reaction>
</comment>
<evidence type="ECO:0000256" key="2">
    <source>
        <dbReference type="ARBA" id="ARBA00022679"/>
    </source>
</evidence>
<dbReference type="InterPro" id="IPR004607">
    <property type="entry name" value="GART"/>
</dbReference>
<dbReference type="EC" id="2.1.2.2" evidence="6"/>
<dbReference type="InterPro" id="IPR001555">
    <property type="entry name" value="GART_AS"/>
</dbReference>
<proteinExistence type="inferred from homology"/>
<dbReference type="Gene3D" id="3.40.50.170">
    <property type="entry name" value="Formyl transferase, N-terminal domain"/>
    <property type="match status" value="1"/>
</dbReference>
<feature type="site" description="Raises pKa of active site His" evidence="6">
    <location>
        <position position="154"/>
    </location>
</feature>
<evidence type="ECO:0000256" key="4">
    <source>
        <dbReference type="ARBA" id="ARBA00038440"/>
    </source>
</evidence>
<comment type="caution">
    <text evidence="6">Lacks conserved residue(s) required for the propagation of feature annotation.</text>
</comment>
<dbReference type="GO" id="GO:0004644">
    <property type="term" value="F:phosphoribosylglycinamide formyltransferase activity"/>
    <property type="evidence" value="ECO:0007669"/>
    <property type="project" value="UniProtKB-UniRule"/>
</dbReference>
<reference evidence="9" key="1">
    <citation type="submission" date="2014-03" db="EMBL/GenBank/DDBJ databases">
        <authorList>
            <person name="Genoscope - CEA"/>
        </authorList>
    </citation>
    <scope>NUCLEOTIDE SEQUENCE [LARGE SCALE GENOMIC DNA]</scope>
    <source>
        <strain evidence="9">CF27</strain>
    </source>
</reference>
<dbReference type="SUPFAM" id="SSF53328">
    <property type="entry name" value="Formyltransferase"/>
    <property type="match status" value="1"/>
</dbReference>
<keyword evidence="2 6" id="KW-0808">Transferase</keyword>
<evidence type="ECO:0000256" key="1">
    <source>
        <dbReference type="ARBA" id="ARBA00005054"/>
    </source>
</evidence>
<dbReference type="EMBL" id="CCCS020000034">
    <property type="protein sequence ID" value="CDQ10104.1"/>
    <property type="molecule type" value="Genomic_DNA"/>
</dbReference>
<dbReference type="CDD" id="cd08645">
    <property type="entry name" value="FMT_core_GART"/>
    <property type="match status" value="1"/>
</dbReference>
<dbReference type="GO" id="GO:0005829">
    <property type="term" value="C:cytosol"/>
    <property type="evidence" value="ECO:0007669"/>
    <property type="project" value="TreeGrafter"/>
</dbReference>
<protein>
    <recommendedName>
        <fullName evidence="6">Phosphoribosylglycinamide formyltransferase</fullName>
        <ecNumber evidence="6">2.1.2.2</ecNumber>
    </recommendedName>
    <alternativeName>
        <fullName evidence="6">5'-phosphoribosylglycinamide transformylase</fullName>
    </alternativeName>
    <alternativeName>
        <fullName evidence="6">GAR transformylase</fullName>
        <shortName evidence="6">GART</shortName>
    </alternativeName>
</protein>
<feature type="domain" description="Formyl transferase N-terminal" evidence="8">
    <location>
        <begin position="10"/>
        <end position="191"/>
    </location>
</feature>
<dbReference type="GO" id="GO:0006189">
    <property type="term" value="P:'de novo' IMP biosynthetic process"/>
    <property type="evidence" value="ECO:0007669"/>
    <property type="project" value="UniProtKB-UniRule"/>
</dbReference>
<dbReference type="PANTHER" id="PTHR43369">
    <property type="entry name" value="PHOSPHORIBOSYLGLYCINAMIDE FORMYLTRANSFERASE"/>
    <property type="match status" value="1"/>
</dbReference>
<dbReference type="PROSITE" id="PS00373">
    <property type="entry name" value="GART"/>
    <property type="match status" value="1"/>
</dbReference>
<accession>A0A060UU72</accession>
<comment type="caution">
    <text evidence="9">The sequence shown here is derived from an EMBL/GenBank/DDBJ whole genome shotgun (WGS) entry which is preliminary data.</text>
</comment>
<feature type="region of interest" description="Disordered" evidence="7">
    <location>
        <begin position="209"/>
        <end position="228"/>
    </location>
</feature>
<organism evidence="9">
    <name type="scientific">Acidithiobacillus ferrivorans</name>
    <dbReference type="NCBI Taxonomy" id="160808"/>
    <lineage>
        <taxon>Bacteria</taxon>
        <taxon>Pseudomonadati</taxon>
        <taxon>Pseudomonadota</taxon>
        <taxon>Acidithiobacillia</taxon>
        <taxon>Acidithiobacillales</taxon>
        <taxon>Acidithiobacillaceae</taxon>
        <taxon>Acidithiobacillus</taxon>
    </lineage>
</organism>
<feature type="binding site" evidence="6">
    <location>
        <begin position="20"/>
        <end position="22"/>
    </location>
    <ligand>
        <name>N(1)-(5-phospho-beta-D-ribosyl)glycinamide</name>
        <dbReference type="ChEBI" id="CHEBI:143788"/>
    </ligand>
</feature>
<evidence type="ECO:0000256" key="7">
    <source>
        <dbReference type="SAM" id="MobiDB-lite"/>
    </source>
</evidence>
<evidence type="ECO:0000256" key="5">
    <source>
        <dbReference type="ARBA" id="ARBA00047664"/>
    </source>
</evidence>
<keyword evidence="3 6" id="KW-0658">Purine biosynthesis</keyword>
<evidence type="ECO:0000259" key="8">
    <source>
        <dbReference type="Pfam" id="PF00551"/>
    </source>
</evidence>
<feature type="binding site" evidence="6">
    <location>
        <position position="116"/>
    </location>
    <ligand>
        <name>(6R)-10-formyltetrahydrofolate</name>
        <dbReference type="ChEBI" id="CHEBI:195366"/>
    </ligand>
</feature>
<evidence type="ECO:0000256" key="6">
    <source>
        <dbReference type="HAMAP-Rule" id="MF_01930"/>
    </source>
</evidence>
<feature type="binding site" evidence="6">
    <location>
        <position position="74"/>
    </location>
    <ligand>
        <name>(6R)-10-formyltetrahydrofolate</name>
        <dbReference type="ChEBI" id="CHEBI:195366"/>
    </ligand>
</feature>
<dbReference type="InterPro" id="IPR002376">
    <property type="entry name" value="Formyl_transf_N"/>
</dbReference>
<comment type="function">
    <text evidence="6">Catalyzes the transfer of a formyl group from 10-formyltetrahydrofolate to 5-phospho-ribosyl-glycinamide (GAR), producing 5-phospho-ribosyl-N-formylglycinamide (FGAR) and tetrahydrofolate.</text>
</comment>
<name>A0A060UU72_9PROT</name>
<evidence type="ECO:0000313" key="9">
    <source>
        <dbReference type="EMBL" id="CDQ10104.1"/>
    </source>
</evidence>